<protein>
    <submittedName>
        <fullName evidence="1">Uncharacterized protein</fullName>
    </submittedName>
</protein>
<proteinExistence type="predicted"/>
<sequence>MTADRRELYASRNGDQWFLARSATTGSPVVLQVPNQPSGGRPTEIELGSFLVGGGGPEHQELLRLIGTLIEGTSFGDAPAGPSHWAPT</sequence>
<name>A0A2U8WFD7_9HYPH</name>
<keyword evidence="2" id="KW-1185">Reference proteome</keyword>
<evidence type="ECO:0000313" key="1">
    <source>
        <dbReference type="EMBL" id="AWN44843.1"/>
    </source>
</evidence>
<dbReference type="Proteomes" id="UP000245926">
    <property type="component" value="Chromosome"/>
</dbReference>
<dbReference type="KEGG" id="mets:DK389_28630"/>
<evidence type="ECO:0000313" key="2">
    <source>
        <dbReference type="Proteomes" id="UP000245926"/>
    </source>
</evidence>
<gene>
    <name evidence="1" type="ORF">DK389_28630</name>
</gene>
<reference evidence="2" key="1">
    <citation type="submission" date="2018-05" db="EMBL/GenBank/DDBJ databases">
        <title>Complete Genome Sequence of Methylobacterium sp. 17SD2-17.</title>
        <authorList>
            <person name="Srinivasan S."/>
        </authorList>
    </citation>
    <scope>NUCLEOTIDE SEQUENCE [LARGE SCALE GENOMIC DNA]</scope>
    <source>
        <strain evidence="2">17SD2-17</strain>
    </source>
</reference>
<organism evidence="1 2">
    <name type="scientific">Methylobacterium durans</name>
    <dbReference type="NCBI Taxonomy" id="2202825"/>
    <lineage>
        <taxon>Bacteria</taxon>
        <taxon>Pseudomonadati</taxon>
        <taxon>Pseudomonadota</taxon>
        <taxon>Alphaproteobacteria</taxon>
        <taxon>Hyphomicrobiales</taxon>
        <taxon>Methylobacteriaceae</taxon>
        <taxon>Methylobacterium</taxon>
    </lineage>
</organism>
<dbReference type="EMBL" id="CP029550">
    <property type="protein sequence ID" value="AWN44843.1"/>
    <property type="molecule type" value="Genomic_DNA"/>
</dbReference>
<dbReference type="OrthoDB" id="7869524at2"/>
<accession>A0A2U8WFD7</accession>
<dbReference type="AlphaFoldDB" id="A0A2U8WFD7"/>